<dbReference type="Gene3D" id="3.40.50.1820">
    <property type="entry name" value="alpha/beta hydrolase"/>
    <property type="match status" value="1"/>
</dbReference>
<name>A0A1H8RWG2_9BACL</name>
<reference evidence="4 5" key="1">
    <citation type="submission" date="2016-10" db="EMBL/GenBank/DDBJ databases">
        <authorList>
            <person name="de Groot N.N."/>
        </authorList>
    </citation>
    <scope>NUCLEOTIDE SEQUENCE [LARGE SCALE GENOMIC DNA]</scope>
    <source>
        <strain evidence="4 5">CGMCC 1.10238</strain>
    </source>
</reference>
<keyword evidence="1" id="KW-0732">Signal</keyword>
<protein>
    <recommendedName>
        <fullName evidence="7">Esterase PHB depolymerase</fullName>
    </recommendedName>
</protein>
<dbReference type="SUPFAM" id="SSF53474">
    <property type="entry name" value="alpha/beta-Hydrolases"/>
    <property type="match status" value="1"/>
</dbReference>
<dbReference type="EMBL" id="FODH01000010">
    <property type="protein sequence ID" value="SEO70263.1"/>
    <property type="molecule type" value="Genomic_DNA"/>
</dbReference>
<evidence type="ECO:0000313" key="3">
    <source>
        <dbReference type="EMBL" id="QWU16960.1"/>
    </source>
</evidence>
<dbReference type="InterPro" id="IPR050955">
    <property type="entry name" value="Plant_Biomass_Hydrol_Est"/>
</dbReference>
<dbReference type="PANTHER" id="PTHR43037:SF5">
    <property type="entry name" value="FERULOYL ESTERASE"/>
    <property type="match status" value="1"/>
</dbReference>
<dbReference type="STRING" id="1333845.SAMN04487895_110121"/>
<dbReference type="Proteomes" id="UP000683429">
    <property type="component" value="Chromosome"/>
</dbReference>
<evidence type="ECO:0008006" key="7">
    <source>
        <dbReference type="Google" id="ProtNLM"/>
    </source>
</evidence>
<evidence type="ECO:0000256" key="1">
    <source>
        <dbReference type="ARBA" id="ARBA00022729"/>
    </source>
</evidence>
<evidence type="ECO:0000313" key="4">
    <source>
        <dbReference type="EMBL" id="SEO70263.1"/>
    </source>
</evidence>
<dbReference type="GO" id="GO:0016787">
    <property type="term" value="F:hydrolase activity"/>
    <property type="evidence" value="ECO:0007669"/>
    <property type="project" value="UniProtKB-KW"/>
</dbReference>
<dbReference type="AlphaFoldDB" id="A0A1H8RWG2"/>
<evidence type="ECO:0000256" key="2">
    <source>
        <dbReference type="ARBA" id="ARBA00022801"/>
    </source>
</evidence>
<dbReference type="RefSeq" id="WP_036590875.1">
    <property type="nucleotide sequence ID" value="NZ_CP076607.1"/>
</dbReference>
<keyword evidence="2" id="KW-0378">Hydrolase</keyword>
<dbReference type="Proteomes" id="UP000198809">
    <property type="component" value="Unassembled WGS sequence"/>
</dbReference>
<proteinExistence type="predicted"/>
<evidence type="ECO:0000313" key="6">
    <source>
        <dbReference type="Proteomes" id="UP000683429"/>
    </source>
</evidence>
<dbReference type="PANTHER" id="PTHR43037">
    <property type="entry name" value="UNNAMED PRODUCT-RELATED"/>
    <property type="match status" value="1"/>
</dbReference>
<organism evidence="4 5">
    <name type="scientific">Paenibacillus sophorae</name>
    <dbReference type="NCBI Taxonomy" id="1333845"/>
    <lineage>
        <taxon>Bacteria</taxon>
        <taxon>Bacillati</taxon>
        <taxon>Bacillota</taxon>
        <taxon>Bacilli</taxon>
        <taxon>Bacillales</taxon>
        <taxon>Paenibacillaceae</taxon>
        <taxon>Paenibacillus</taxon>
    </lineage>
</organism>
<dbReference type="OrthoDB" id="332706at2"/>
<sequence>MNPLFRQPWLQKGATTLYACQFDQRFSYCAYVPDCYDGEQPGNHPFVVLIHGTDRTAQKYRDGFKEFAEATGAIILAPLFPAGIIDPEELNAYKFIESHEIRYDEILLAMIKEFSGKYGVACDKFLLFGFSGGAQFVHRFYYLHPERLHGVSVASPGNVTLLDETRDWFVGTRGAAVRFGKEINEELLRKVPVQLVIGSEDNMVLKTGAENPFWLEGVDAAGSSRLERIRTLRDGMVEKGISVRYDEVQGVSHEGMKLFEPVQRFFGEVLSRLEAF</sequence>
<reference evidence="3 6" key="2">
    <citation type="submission" date="2021-06" db="EMBL/GenBank/DDBJ databases">
        <title>Whole genome sequence of Paenibacillus sophorae DSM23020 for comparative genomics.</title>
        <authorList>
            <person name="Kim M.-J."/>
            <person name="Lee G."/>
            <person name="Shin J.-H."/>
        </authorList>
    </citation>
    <scope>NUCLEOTIDE SEQUENCE [LARGE SCALE GENOMIC DNA]</scope>
    <source>
        <strain evidence="3 6">DSM 23020</strain>
    </source>
</reference>
<dbReference type="InterPro" id="IPR029058">
    <property type="entry name" value="AB_hydrolase_fold"/>
</dbReference>
<dbReference type="EMBL" id="CP076607">
    <property type="protein sequence ID" value="QWU16960.1"/>
    <property type="molecule type" value="Genomic_DNA"/>
</dbReference>
<evidence type="ECO:0000313" key="5">
    <source>
        <dbReference type="Proteomes" id="UP000198809"/>
    </source>
</evidence>
<gene>
    <name evidence="3" type="ORF">KP014_07115</name>
    <name evidence="4" type="ORF">SAMN04487895_110121</name>
</gene>
<accession>A0A1H8RWG2</accession>
<keyword evidence="6" id="KW-1185">Reference proteome</keyword>